<gene>
    <name evidence="1" type="ORF">PsorP6_009180</name>
</gene>
<keyword evidence="2" id="KW-1185">Reference proteome</keyword>
<reference evidence="1 2" key="1">
    <citation type="journal article" date="2022" name="bioRxiv">
        <title>The genome of the oomycete Peronosclerospora sorghi, a cosmopolitan pathogen of maize and sorghum, is inflated with dispersed pseudogenes.</title>
        <authorList>
            <person name="Fletcher K."/>
            <person name="Martin F."/>
            <person name="Isakeit T."/>
            <person name="Cavanaugh K."/>
            <person name="Magill C."/>
            <person name="Michelmore R."/>
        </authorList>
    </citation>
    <scope>NUCLEOTIDE SEQUENCE [LARGE SCALE GENOMIC DNA]</scope>
    <source>
        <strain evidence="1">P6</strain>
    </source>
</reference>
<accession>A0ACC0W1J8</accession>
<proteinExistence type="predicted"/>
<evidence type="ECO:0000313" key="2">
    <source>
        <dbReference type="Proteomes" id="UP001163321"/>
    </source>
</evidence>
<dbReference type="EMBL" id="CM047584">
    <property type="protein sequence ID" value="KAI9912050.1"/>
    <property type="molecule type" value="Genomic_DNA"/>
</dbReference>
<name>A0ACC0W1J8_9STRA</name>
<sequence>MQLVLALLGIVVLPPSTTSHSIPSLRSESSGQCDFTPLHPRRYAAYHLPTDSHSRISIDGVLDENVWTDVPWSQAFVDIRGPTFWSQPWFVTKCKLRYDQTFLYIGAYLEETTVWANLSHRNDVIFHDNDFEVFVDPDGTTHNYKEFELNARNATWNLWLNRPYRDGGHENSTRVDPEHGFDMVRHGMRSAVFVKGQVNDPSEQLHYWTAEIALPLSQLAYHSTAVVPPRPLSFWRINFSRVEWPVRVVVDRDTGRQRYEKPSGRHEENWVWSSQFAVNMHRPEWWGYLHFRPQGEPIARPSTVPLDPEWSVRFLSFQYYYAQHAFHEATGTYASRLERLEPYFVHRDAYPCIQLLEHQAGPTAFHAKITAQDATSAYVASIRDDGYIVVRKASTEERKPKSGNVDRDTDF</sequence>
<comment type="caution">
    <text evidence="1">The sequence shown here is derived from an EMBL/GenBank/DDBJ whole genome shotgun (WGS) entry which is preliminary data.</text>
</comment>
<protein>
    <submittedName>
        <fullName evidence="1">Uncharacterized protein</fullName>
    </submittedName>
</protein>
<dbReference type="Proteomes" id="UP001163321">
    <property type="component" value="Chromosome 5"/>
</dbReference>
<organism evidence="1 2">
    <name type="scientific">Peronosclerospora sorghi</name>
    <dbReference type="NCBI Taxonomy" id="230839"/>
    <lineage>
        <taxon>Eukaryota</taxon>
        <taxon>Sar</taxon>
        <taxon>Stramenopiles</taxon>
        <taxon>Oomycota</taxon>
        <taxon>Peronosporomycetes</taxon>
        <taxon>Peronosporales</taxon>
        <taxon>Peronosporaceae</taxon>
        <taxon>Peronosclerospora</taxon>
    </lineage>
</organism>
<evidence type="ECO:0000313" key="1">
    <source>
        <dbReference type="EMBL" id="KAI9912050.1"/>
    </source>
</evidence>